<gene>
    <name evidence="2" type="ORF">SCLCIDRAFT_126506</name>
</gene>
<accession>A0A0C3A3N7</accession>
<protein>
    <recommendedName>
        <fullName evidence="1">XPG-I domain-containing protein</fullName>
    </recommendedName>
</protein>
<dbReference type="GO" id="GO:0017108">
    <property type="term" value="F:5'-flap endonuclease activity"/>
    <property type="evidence" value="ECO:0007669"/>
    <property type="project" value="TreeGrafter"/>
</dbReference>
<sequence length="410" mass="45843">SAWIYPLLNVFSWPQAGTAGSPEIDIIFSRLAAISQMLLHPYFVFDGPDCPQLQQGKGTVFTSSPPLLLQRFQELLTAFSFNWHIVSCLLQISPDANKVCQAPGEADAELAYFQTYGLLDAVVMPYNDLLLFGAPSVICSAPQSDRYEDVEVYSSEAIEQRASLEWGDLLLIVLMSSSDIDTGHRWCSVDIACRLAQYGFGRTLLQAAVMLQFVEFMDFVAKWRVDVCEVLKMDPRHLLGHMQHELARVIVEEHIEFPDLAVLGMYLLPLTSWSDGGHPPVPAVTSHQPDLVSLAAFCSQHLCWPVDTIQSRLMDVRAGTAMRALLQVRLANINMPTASLSQSMIYSCRAMLMVRYCAVAFGSCAISMNLSPRTRFPCRVSRLQSWIHLLLCICQHQARMGATVMNSMKW</sequence>
<dbReference type="Gene3D" id="3.40.50.1010">
    <property type="entry name" value="5'-nuclease"/>
    <property type="match status" value="1"/>
</dbReference>
<feature type="domain" description="XPG-I" evidence="1">
    <location>
        <begin position="98"/>
        <end position="179"/>
    </location>
</feature>
<feature type="non-terminal residue" evidence="2">
    <location>
        <position position="1"/>
    </location>
</feature>
<dbReference type="HOGENOM" id="CLU_007575_4_1_1"/>
<dbReference type="Proteomes" id="UP000053989">
    <property type="component" value="Unassembled WGS sequence"/>
</dbReference>
<evidence type="ECO:0000259" key="1">
    <source>
        <dbReference type="Pfam" id="PF00867"/>
    </source>
</evidence>
<dbReference type="STRING" id="1036808.A0A0C3A3N7"/>
<reference evidence="3" key="2">
    <citation type="submission" date="2015-01" db="EMBL/GenBank/DDBJ databases">
        <title>Evolutionary Origins and Diversification of the Mycorrhizal Mutualists.</title>
        <authorList>
            <consortium name="DOE Joint Genome Institute"/>
            <consortium name="Mycorrhizal Genomics Consortium"/>
            <person name="Kohler A."/>
            <person name="Kuo A."/>
            <person name="Nagy L.G."/>
            <person name="Floudas D."/>
            <person name="Copeland A."/>
            <person name="Barry K.W."/>
            <person name="Cichocki N."/>
            <person name="Veneault-Fourrey C."/>
            <person name="LaButti K."/>
            <person name="Lindquist E.A."/>
            <person name="Lipzen A."/>
            <person name="Lundell T."/>
            <person name="Morin E."/>
            <person name="Murat C."/>
            <person name="Riley R."/>
            <person name="Ohm R."/>
            <person name="Sun H."/>
            <person name="Tunlid A."/>
            <person name="Henrissat B."/>
            <person name="Grigoriev I.V."/>
            <person name="Hibbett D.S."/>
            <person name="Martin F."/>
        </authorList>
    </citation>
    <scope>NUCLEOTIDE SEQUENCE [LARGE SCALE GENOMIC DNA]</scope>
    <source>
        <strain evidence="3">Foug A</strain>
    </source>
</reference>
<dbReference type="PANTHER" id="PTHR11081">
    <property type="entry name" value="FLAP ENDONUCLEASE FAMILY MEMBER"/>
    <property type="match status" value="1"/>
</dbReference>
<evidence type="ECO:0000313" key="3">
    <source>
        <dbReference type="Proteomes" id="UP000053989"/>
    </source>
</evidence>
<organism evidence="2 3">
    <name type="scientific">Scleroderma citrinum Foug A</name>
    <dbReference type="NCBI Taxonomy" id="1036808"/>
    <lineage>
        <taxon>Eukaryota</taxon>
        <taxon>Fungi</taxon>
        <taxon>Dikarya</taxon>
        <taxon>Basidiomycota</taxon>
        <taxon>Agaricomycotina</taxon>
        <taxon>Agaricomycetes</taxon>
        <taxon>Agaricomycetidae</taxon>
        <taxon>Boletales</taxon>
        <taxon>Sclerodermatineae</taxon>
        <taxon>Sclerodermataceae</taxon>
        <taxon>Scleroderma</taxon>
    </lineage>
</organism>
<dbReference type="SUPFAM" id="SSF88723">
    <property type="entry name" value="PIN domain-like"/>
    <property type="match status" value="1"/>
</dbReference>
<proteinExistence type="predicted"/>
<dbReference type="AlphaFoldDB" id="A0A0C3A3N7"/>
<dbReference type="Pfam" id="PF00867">
    <property type="entry name" value="XPG_I"/>
    <property type="match status" value="1"/>
</dbReference>
<dbReference type="InterPro" id="IPR029060">
    <property type="entry name" value="PIN-like_dom_sf"/>
</dbReference>
<keyword evidence="3" id="KW-1185">Reference proteome</keyword>
<dbReference type="InterPro" id="IPR006086">
    <property type="entry name" value="XPG-I_dom"/>
</dbReference>
<dbReference type="OrthoDB" id="2678758at2759"/>
<reference evidence="2 3" key="1">
    <citation type="submission" date="2014-04" db="EMBL/GenBank/DDBJ databases">
        <authorList>
            <consortium name="DOE Joint Genome Institute"/>
            <person name="Kuo A."/>
            <person name="Kohler A."/>
            <person name="Nagy L.G."/>
            <person name="Floudas D."/>
            <person name="Copeland A."/>
            <person name="Barry K.W."/>
            <person name="Cichocki N."/>
            <person name="Veneault-Fourrey C."/>
            <person name="LaButti K."/>
            <person name="Lindquist E.A."/>
            <person name="Lipzen A."/>
            <person name="Lundell T."/>
            <person name="Morin E."/>
            <person name="Murat C."/>
            <person name="Sun H."/>
            <person name="Tunlid A."/>
            <person name="Henrissat B."/>
            <person name="Grigoriev I.V."/>
            <person name="Hibbett D.S."/>
            <person name="Martin F."/>
            <person name="Nordberg H.P."/>
            <person name="Cantor M.N."/>
            <person name="Hua S.X."/>
        </authorList>
    </citation>
    <scope>NUCLEOTIDE SEQUENCE [LARGE SCALE GENOMIC DNA]</scope>
    <source>
        <strain evidence="2 3">Foug A</strain>
    </source>
</reference>
<dbReference type="PANTHER" id="PTHR11081:SF75">
    <property type="entry name" value="ENDONUCLEASE, PUTATIVE (AFU_ORTHOLOGUE AFUA_3G13260)-RELATED"/>
    <property type="match status" value="1"/>
</dbReference>
<dbReference type="GO" id="GO:0006974">
    <property type="term" value="P:DNA damage response"/>
    <property type="evidence" value="ECO:0007669"/>
    <property type="project" value="UniProtKB-ARBA"/>
</dbReference>
<evidence type="ECO:0000313" key="2">
    <source>
        <dbReference type="EMBL" id="KIM59307.1"/>
    </source>
</evidence>
<dbReference type="EMBL" id="KN822075">
    <property type="protein sequence ID" value="KIM59307.1"/>
    <property type="molecule type" value="Genomic_DNA"/>
</dbReference>
<dbReference type="InParanoid" id="A0A0C3A3N7"/>
<dbReference type="InterPro" id="IPR006084">
    <property type="entry name" value="XPG/Rad2"/>
</dbReference>
<name>A0A0C3A3N7_9AGAM</name>